<dbReference type="SUPFAM" id="SSF55186">
    <property type="entry name" value="ThrRS/AlaRS common domain"/>
    <property type="match status" value="1"/>
</dbReference>
<dbReference type="GO" id="GO:0005829">
    <property type="term" value="C:cytosol"/>
    <property type="evidence" value="ECO:0007669"/>
    <property type="project" value="TreeGrafter"/>
</dbReference>
<evidence type="ECO:0000259" key="14">
    <source>
        <dbReference type="PROSITE" id="PS50862"/>
    </source>
</evidence>
<dbReference type="InterPro" id="IPR002314">
    <property type="entry name" value="aa-tRNA-synt_IIb"/>
</dbReference>
<dbReference type="CDD" id="cd00771">
    <property type="entry name" value="ThrRS_core"/>
    <property type="match status" value="1"/>
</dbReference>
<dbReference type="InterPro" id="IPR012676">
    <property type="entry name" value="TGS-like"/>
</dbReference>
<keyword evidence="10 13" id="KW-0648">Protein biosynthesis</keyword>
<dbReference type="Proteomes" id="UP000008229">
    <property type="component" value="Chromosome"/>
</dbReference>
<dbReference type="PROSITE" id="PS51880">
    <property type="entry name" value="TGS"/>
    <property type="match status" value="1"/>
</dbReference>
<feature type="binding site" evidence="13">
    <location>
        <position position="392"/>
    </location>
    <ligand>
        <name>Zn(2+)</name>
        <dbReference type="ChEBI" id="CHEBI:29105"/>
        <note>catalytic</note>
    </ligand>
</feature>
<reference evidence="17" key="2">
    <citation type="submission" date="2010-01" db="EMBL/GenBank/DDBJ databases">
        <title>The complete genome of Conexibacter woesei DSM 14684.</title>
        <authorList>
            <consortium name="US DOE Joint Genome Institute (JGI-PGF)"/>
            <person name="Lucas S."/>
            <person name="Copeland A."/>
            <person name="Lapidus A."/>
            <person name="Glavina del Rio T."/>
            <person name="Dalin E."/>
            <person name="Tice H."/>
            <person name="Bruce D."/>
            <person name="Goodwin L."/>
            <person name="Pitluck S."/>
            <person name="Kyrpides N."/>
            <person name="Mavromatis K."/>
            <person name="Ivanova N."/>
            <person name="Mikhailova N."/>
            <person name="Chertkov O."/>
            <person name="Brettin T."/>
            <person name="Detter J.C."/>
            <person name="Han C."/>
            <person name="Larimer F."/>
            <person name="Land M."/>
            <person name="Hauser L."/>
            <person name="Markowitz V."/>
            <person name="Cheng J.-F."/>
            <person name="Hugenholtz P."/>
            <person name="Woyke T."/>
            <person name="Wu D."/>
            <person name="Pukall R."/>
            <person name="Steenblock K."/>
            <person name="Schneider S."/>
            <person name="Klenk H.-P."/>
            <person name="Eisen J.A."/>
        </authorList>
    </citation>
    <scope>NUCLEOTIDE SEQUENCE [LARGE SCALE GENOMIC DNA]</scope>
    <source>
        <strain evidence="17">DSM 14684 / CIP 108061 / JCM 11494 / NBRC 100937 / ID131577</strain>
    </source>
</reference>
<dbReference type="PANTHER" id="PTHR11451">
    <property type="entry name" value="THREONINE-TRNA LIGASE"/>
    <property type="match status" value="1"/>
</dbReference>
<keyword evidence="9 13" id="KW-0694">RNA-binding</keyword>
<name>D3F0I0_CONWI</name>
<evidence type="ECO:0000313" key="16">
    <source>
        <dbReference type="EMBL" id="ADB52040.1"/>
    </source>
</evidence>
<keyword evidence="5 13" id="KW-0479">Metal-binding</keyword>
<dbReference type="InterPro" id="IPR047246">
    <property type="entry name" value="ThrRS_anticodon"/>
</dbReference>
<feature type="domain" description="TGS" evidence="15">
    <location>
        <begin position="1"/>
        <end position="60"/>
    </location>
</feature>
<dbReference type="GO" id="GO:0000049">
    <property type="term" value="F:tRNA binding"/>
    <property type="evidence" value="ECO:0007669"/>
    <property type="project" value="UniProtKB-KW"/>
</dbReference>
<dbReference type="HAMAP" id="MF_00184">
    <property type="entry name" value="Thr_tRNA_synth"/>
    <property type="match status" value="1"/>
</dbReference>
<evidence type="ECO:0000256" key="5">
    <source>
        <dbReference type="ARBA" id="ARBA00022723"/>
    </source>
</evidence>
<keyword evidence="7 13" id="KW-0862">Zinc</keyword>
<keyword evidence="6 13" id="KW-0547">Nucleotide-binding</keyword>
<dbReference type="GO" id="GO:0046872">
    <property type="term" value="F:metal ion binding"/>
    <property type="evidence" value="ECO:0007669"/>
    <property type="project" value="UniProtKB-KW"/>
</dbReference>
<dbReference type="Gene3D" id="3.30.930.10">
    <property type="entry name" value="Bira Bifunctional Protein, Domain 2"/>
    <property type="match status" value="1"/>
</dbReference>
<evidence type="ECO:0000256" key="1">
    <source>
        <dbReference type="ARBA" id="ARBA00008226"/>
    </source>
</evidence>
<comment type="cofactor">
    <cofactor evidence="13">
        <name>Zn(2+)</name>
        <dbReference type="ChEBI" id="CHEBI:29105"/>
    </cofactor>
    <text evidence="13">Binds 1 zinc ion per subunit.</text>
</comment>
<dbReference type="Pfam" id="PF07973">
    <property type="entry name" value="tRNA_SAD"/>
    <property type="match status" value="1"/>
</dbReference>
<evidence type="ECO:0000256" key="11">
    <source>
        <dbReference type="ARBA" id="ARBA00023146"/>
    </source>
</evidence>
<keyword evidence="8 13" id="KW-0067">ATP-binding</keyword>
<dbReference type="EC" id="6.1.1.3" evidence="13"/>
<dbReference type="Gene3D" id="3.40.50.800">
    <property type="entry name" value="Anticodon-binding domain"/>
    <property type="match status" value="1"/>
</dbReference>
<dbReference type="InterPro" id="IPR012675">
    <property type="entry name" value="Beta-grasp_dom_sf"/>
</dbReference>
<evidence type="ECO:0000256" key="13">
    <source>
        <dbReference type="HAMAP-Rule" id="MF_00184"/>
    </source>
</evidence>
<evidence type="ECO:0000256" key="3">
    <source>
        <dbReference type="ARBA" id="ARBA00022555"/>
    </source>
</evidence>
<keyword evidence="4 13" id="KW-0436">Ligase</keyword>
<dbReference type="STRING" id="469383.Cwoe_3623"/>
<comment type="subunit">
    <text evidence="13">Homodimer.</text>
</comment>
<comment type="catalytic activity">
    <reaction evidence="12 13">
        <text>tRNA(Thr) + L-threonine + ATP = L-threonyl-tRNA(Thr) + AMP + diphosphate + H(+)</text>
        <dbReference type="Rhea" id="RHEA:24624"/>
        <dbReference type="Rhea" id="RHEA-COMP:9670"/>
        <dbReference type="Rhea" id="RHEA-COMP:9704"/>
        <dbReference type="ChEBI" id="CHEBI:15378"/>
        <dbReference type="ChEBI" id="CHEBI:30616"/>
        <dbReference type="ChEBI" id="CHEBI:33019"/>
        <dbReference type="ChEBI" id="CHEBI:57926"/>
        <dbReference type="ChEBI" id="CHEBI:78442"/>
        <dbReference type="ChEBI" id="CHEBI:78534"/>
        <dbReference type="ChEBI" id="CHEBI:456215"/>
        <dbReference type="EC" id="6.1.1.3"/>
    </reaction>
</comment>
<evidence type="ECO:0000256" key="8">
    <source>
        <dbReference type="ARBA" id="ARBA00022840"/>
    </source>
</evidence>
<dbReference type="SMART" id="SM00863">
    <property type="entry name" value="tRNA_SAD"/>
    <property type="match status" value="1"/>
</dbReference>
<comment type="caution">
    <text evidence="13">Lacks conserved residue(s) required for the propagation of feature annotation.</text>
</comment>
<keyword evidence="11 13" id="KW-0030">Aminoacyl-tRNA synthetase</keyword>
<evidence type="ECO:0000256" key="2">
    <source>
        <dbReference type="ARBA" id="ARBA00022490"/>
    </source>
</evidence>
<dbReference type="Gene3D" id="3.30.980.10">
    <property type="entry name" value="Threonyl-trna Synthetase, Chain A, domain 2"/>
    <property type="match status" value="1"/>
</dbReference>
<dbReference type="InterPro" id="IPR004095">
    <property type="entry name" value="TGS"/>
</dbReference>
<dbReference type="FunFam" id="3.30.930.10:FF:000002">
    <property type="entry name" value="Threonine--tRNA ligase"/>
    <property type="match status" value="1"/>
</dbReference>
<evidence type="ECO:0000256" key="7">
    <source>
        <dbReference type="ARBA" id="ARBA00022833"/>
    </source>
</evidence>
<feature type="binding site" evidence="13">
    <location>
        <position position="341"/>
    </location>
    <ligand>
        <name>Zn(2+)</name>
        <dbReference type="ChEBI" id="CHEBI:29105"/>
        <note>catalytic</note>
    </ligand>
</feature>
<feature type="domain" description="Aminoacyl-transfer RNA synthetases class-II family profile" evidence="14">
    <location>
        <begin position="235"/>
        <end position="540"/>
    </location>
</feature>
<dbReference type="HOGENOM" id="CLU_008554_0_1_11"/>
<dbReference type="eggNOG" id="COG0441">
    <property type="taxonomic scope" value="Bacteria"/>
</dbReference>
<keyword evidence="17" id="KW-1185">Reference proteome</keyword>
<evidence type="ECO:0000256" key="4">
    <source>
        <dbReference type="ARBA" id="ARBA00022598"/>
    </source>
</evidence>
<dbReference type="SUPFAM" id="SSF55681">
    <property type="entry name" value="Class II aaRS and biotin synthetases"/>
    <property type="match status" value="1"/>
</dbReference>
<dbReference type="OrthoDB" id="9802304at2"/>
<gene>
    <name evidence="13" type="primary">thrS</name>
    <name evidence="16" type="ordered locus">Cwoe_3623</name>
</gene>
<dbReference type="CDD" id="cd00860">
    <property type="entry name" value="ThrRS_anticodon"/>
    <property type="match status" value="1"/>
</dbReference>
<sequence>MKALLPDGTELQLDDGATGADAAAAIGAGLARAALAVKVDGALRDLSAPLHDGARLEIVTPSSDEALELLRHDTAHVLAAAVIDLYPGVKISIGPPIENGFYYDFEFPDGTVVSDADFERIEQKMREHVKADERFVREDVSVGEALERFVRENQPYKVELIEDLVKNADAGDPVETVSLYTNGPFTDLCRGPHGPGTKRIKAFKLQSVAGAYWRGDASRTMLTRIYGTAFFSKDDLAAHLERLEEAKKRDHRRLGRELKLFQFSAVSPGSAFWLPRGTSLWNSLVAFTREMNEPRGYQEVKTPLIFDSELWRTSGHWDKYRENMFVTHAEDRDLAVKPMNCPGHAHLFRSQRHSYRELPVRYSEPGLLHRNEPSGTLHGLMRVRHFAQDDAHIFCTEEQVHGEVVACLDLIFDTLGRFGFEIDVELSTRPERRIGTDEMWDRAEGKLRAALEQQGLRYRVNEGDGAFYGPKIDFHVTDSIGRSWQLGTVQLDYSFPERFELTYVGADDREHRPVMIHRAAMGSYERFIGMLIEHWAGEFPVWLAPVQAIVLPIADRHADYARDVVAQLRAARVRVELDDRTESVGRKIRDAELQKIPYMLVIGDREREAGEVALRRHREGDEGSLPVAEFVARVVSETEQRSA</sequence>
<dbReference type="InterPro" id="IPR033728">
    <property type="entry name" value="ThrRS_core"/>
</dbReference>
<dbReference type="GO" id="GO:0005524">
    <property type="term" value="F:ATP binding"/>
    <property type="evidence" value="ECO:0007669"/>
    <property type="project" value="UniProtKB-UniRule"/>
</dbReference>
<comment type="similarity">
    <text evidence="1 13">Belongs to the class-II aminoacyl-tRNA synthetase family.</text>
</comment>
<comment type="subcellular location">
    <subcellularLocation>
        <location evidence="13">Cytoplasm</location>
    </subcellularLocation>
</comment>
<dbReference type="InterPro" id="IPR002320">
    <property type="entry name" value="Thr-tRNA-ligase_IIa"/>
</dbReference>
<dbReference type="Pfam" id="PF02824">
    <property type="entry name" value="TGS"/>
    <property type="match status" value="1"/>
</dbReference>
<dbReference type="FunFam" id="3.30.980.10:FF:000005">
    <property type="entry name" value="Threonyl-tRNA synthetase, mitochondrial"/>
    <property type="match status" value="1"/>
</dbReference>
<evidence type="ECO:0000256" key="9">
    <source>
        <dbReference type="ARBA" id="ARBA00022884"/>
    </source>
</evidence>
<dbReference type="InterPro" id="IPR004154">
    <property type="entry name" value="Anticodon-bd"/>
</dbReference>
<reference evidence="16 17" key="1">
    <citation type="journal article" date="2010" name="Stand. Genomic Sci.">
        <title>Complete genome sequence of Conexibacter woesei type strain (ID131577).</title>
        <authorList>
            <person name="Pukall R."/>
            <person name="Lapidus A."/>
            <person name="Glavina Del Rio T."/>
            <person name="Copeland A."/>
            <person name="Tice H."/>
            <person name="Cheng J.-F."/>
            <person name="Lucas S."/>
            <person name="Chen F."/>
            <person name="Nolan M."/>
            <person name="Bruce D."/>
            <person name="Goodwin L."/>
            <person name="Pitluck S."/>
            <person name="Mavromatis K."/>
            <person name="Ivanova N."/>
            <person name="Ovchinnikova G."/>
            <person name="Pati A."/>
            <person name="Chen A."/>
            <person name="Palaniappan K."/>
            <person name="Land M."/>
            <person name="Hauser L."/>
            <person name="Chang Y.-J."/>
            <person name="Jeffries C.D."/>
            <person name="Chain P."/>
            <person name="Meincke L."/>
            <person name="Sims D."/>
            <person name="Brettin T."/>
            <person name="Detter J.C."/>
            <person name="Rohde M."/>
            <person name="Goeker M."/>
            <person name="Bristow J."/>
            <person name="Eisen J.A."/>
            <person name="Markowitz V."/>
            <person name="Kyrpides N.C."/>
            <person name="Klenk H.-P."/>
            <person name="Hugenholtz P."/>
        </authorList>
    </citation>
    <scope>NUCLEOTIDE SEQUENCE [LARGE SCALE GENOMIC DNA]</scope>
    <source>
        <strain evidence="17">DSM 14684 / CIP 108061 / JCM 11494 / NBRC 100937 / ID131577</strain>
    </source>
</reference>
<dbReference type="InterPro" id="IPR006195">
    <property type="entry name" value="aa-tRNA-synth_II"/>
</dbReference>
<dbReference type="PROSITE" id="PS50862">
    <property type="entry name" value="AA_TRNA_LIGASE_II"/>
    <property type="match status" value="1"/>
</dbReference>
<dbReference type="Pfam" id="PF00587">
    <property type="entry name" value="tRNA-synt_2b"/>
    <property type="match status" value="1"/>
</dbReference>
<dbReference type="Gene3D" id="3.30.54.20">
    <property type="match status" value="1"/>
</dbReference>
<protein>
    <recommendedName>
        <fullName evidence="13">Threonine--tRNA ligase</fullName>
        <ecNumber evidence="13">6.1.1.3</ecNumber>
    </recommendedName>
    <alternativeName>
        <fullName evidence="13">Threonyl-tRNA synthetase</fullName>
        <shortName evidence="13">ThrRS</shortName>
    </alternativeName>
</protein>
<dbReference type="KEGG" id="cwo:Cwoe_3623"/>
<dbReference type="AlphaFoldDB" id="D3F0I0"/>
<dbReference type="PANTHER" id="PTHR11451:SF44">
    <property type="entry name" value="THREONINE--TRNA LIGASE, CHLOROPLASTIC_MITOCHONDRIAL 2"/>
    <property type="match status" value="1"/>
</dbReference>
<dbReference type="SUPFAM" id="SSF81271">
    <property type="entry name" value="TGS-like"/>
    <property type="match status" value="1"/>
</dbReference>
<dbReference type="RefSeq" id="WP_012935091.1">
    <property type="nucleotide sequence ID" value="NC_013739.1"/>
</dbReference>
<organism evidence="16 17">
    <name type="scientific">Conexibacter woesei (strain DSM 14684 / CCUG 47730 / CIP 108061 / JCM 11494 / NBRC 100937 / ID131577)</name>
    <dbReference type="NCBI Taxonomy" id="469383"/>
    <lineage>
        <taxon>Bacteria</taxon>
        <taxon>Bacillati</taxon>
        <taxon>Actinomycetota</taxon>
        <taxon>Thermoleophilia</taxon>
        <taxon>Solirubrobacterales</taxon>
        <taxon>Conexibacteraceae</taxon>
        <taxon>Conexibacter</taxon>
    </lineage>
</organism>
<evidence type="ECO:0000256" key="6">
    <source>
        <dbReference type="ARBA" id="ARBA00022741"/>
    </source>
</evidence>
<dbReference type="Pfam" id="PF03129">
    <property type="entry name" value="HGTP_anticodon"/>
    <property type="match status" value="1"/>
</dbReference>
<keyword evidence="2 13" id="KW-0963">Cytoplasm</keyword>
<evidence type="ECO:0000256" key="12">
    <source>
        <dbReference type="ARBA" id="ARBA00049515"/>
    </source>
</evidence>
<dbReference type="InterPro" id="IPR018163">
    <property type="entry name" value="Thr/Ala-tRNA-synth_IIc_edit"/>
</dbReference>
<dbReference type="InterPro" id="IPR036621">
    <property type="entry name" value="Anticodon-bd_dom_sf"/>
</dbReference>
<dbReference type="SUPFAM" id="SSF52954">
    <property type="entry name" value="Class II aaRS ABD-related"/>
    <property type="match status" value="1"/>
</dbReference>
<keyword evidence="3 13" id="KW-0820">tRNA-binding</keyword>
<feature type="binding site" evidence="13">
    <location>
        <position position="517"/>
    </location>
    <ligand>
        <name>Zn(2+)</name>
        <dbReference type="ChEBI" id="CHEBI:29105"/>
        <note>catalytic</note>
    </ligand>
</feature>
<dbReference type="FunFam" id="3.40.50.800:FF:000001">
    <property type="entry name" value="Threonine--tRNA ligase"/>
    <property type="match status" value="1"/>
</dbReference>
<dbReference type="PRINTS" id="PR01047">
    <property type="entry name" value="TRNASYNTHTHR"/>
</dbReference>
<dbReference type="NCBIfam" id="TIGR00418">
    <property type="entry name" value="thrS"/>
    <property type="match status" value="1"/>
</dbReference>
<dbReference type="GO" id="GO:0004829">
    <property type="term" value="F:threonine-tRNA ligase activity"/>
    <property type="evidence" value="ECO:0007669"/>
    <property type="project" value="UniProtKB-UniRule"/>
</dbReference>
<dbReference type="Gene3D" id="3.10.20.30">
    <property type="match status" value="1"/>
</dbReference>
<dbReference type="GO" id="GO:0006435">
    <property type="term" value="P:threonyl-tRNA aminoacylation"/>
    <property type="evidence" value="ECO:0007669"/>
    <property type="project" value="UniProtKB-UniRule"/>
</dbReference>
<evidence type="ECO:0000259" key="15">
    <source>
        <dbReference type="PROSITE" id="PS51880"/>
    </source>
</evidence>
<dbReference type="EMBL" id="CP001854">
    <property type="protein sequence ID" value="ADB52040.1"/>
    <property type="molecule type" value="Genomic_DNA"/>
</dbReference>
<evidence type="ECO:0000313" key="17">
    <source>
        <dbReference type="Proteomes" id="UP000008229"/>
    </source>
</evidence>
<dbReference type="InterPro" id="IPR012947">
    <property type="entry name" value="tRNA_SAD"/>
</dbReference>
<proteinExistence type="inferred from homology"/>
<dbReference type="InterPro" id="IPR045864">
    <property type="entry name" value="aa-tRNA-synth_II/BPL/LPL"/>
</dbReference>
<accession>D3F0I0</accession>
<evidence type="ECO:0000256" key="10">
    <source>
        <dbReference type="ARBA" id="ARBA00022917"/>
    </source>
</evidence>